<dbReference type="RefSeq" id="WP_272743788.1">
    <property type="nucleotide sequence ID" value="NZ_JAQQKV010000001.1"/>
</dbReference>
<dbReference type="InterPro" id="IPR011335">
    <property type="entry name" value="Restrct_endonuc-II-like"/>
</dbReference>
<dbReference type="PANTHER" id="PTHR38590:SF1">
    <property type="entry name" value="BLL0828 PROTEIN"/>
    <property type="match status" value="1"/>
</dbReference>
<dbReference type="PANTHER" id="PTHR38590">
    <property type="entry name" value="BLL0828 PROTEIN"/>
    <property type="match status" value="1"/>
</dbReference>
<comment type="caution">
    <text evidence="2">The sequence shown here is derived from an EMBL/GenBank/DDBJ whole genome shotgun (WGS) entry which is preliminary data.</text>
</comment>
<keyword evidence="3" id="KW-1185">Reference proteome</keyword>
<gene>
    <name evidence="2" type="ORF">PQU98_05025</name>
</gene>
<name>A0ABT5HGU5_9CAUL</name>
<keyword evidence="2" id="KW-0540">Nuclease</keyword>
<evidence type="ECO:0000313" key="2">
    <source>
        <dbReference type="EMBL" id="MDC7675479.1"/>
    </source>
</evidence>
<organism evidence="2 3">
    <name type="scientific">Asticcacaulis machinosus</name>
    <dbReference type="NCBI Taxonomy" id="2984211"/>
    <lineage>
        <taxon>Bacteria</taxon>
        <taxon>Pseudomonadati</taxon>
        <taxon>Pseudomonadota</taxon>
        <taxon>Alphaproteobacteria</taxon>
        <taxon>Caulobacterales</taxon>
        <taxon>Caulobacteraceae</taxon>
        <taxon>Asticcacaulis</taxon>
    </lineage>
</organism>
<dbReference type="Pfam" id="PF04480">
    <property type="entry name" value="DUF559"/>
    <property type="match status" value="1"/>
</dbReference>
<protein>
    <submittedName>
        <fullName evidence="2">Endonuclease domain-containing protein</fullName>
    </submittedName>
</protein>
<dbReference type="SUPFAM" id="SSF52980">
    <property type="entry name" value="Restriction endonuclease-like"/>
    <property type="match status" value="1"/>
</dbReference>
<evidence type="ECO:0000259" key="1">
    <source>
        <dbReference type="Pfam" id="PF04480"/>
    </source>
</evidence>
<keyword evidence="2" id="KW-0255">Endonuclease</keyword>
<feature type="domain" description="DUF559" evidence="1">
    <location>
        <begin position="16"/>
        <end position="117"/>
    </location>
</feature>
<evidence type="ECO:0000313" key="3">
    <source>
        <dbReference type="Proteomes" id="UP001218579"/>
    </source>
</evidence>
<dbReference type="CDD" id="cd01038">
    <property type="entry name" value="Endonuclease_DUF559"/>
    <property type="match status" value="1"/>
</dbReference>
<dbReference type="Proteomes" id="UP001218579">
    <property type="component" value="Unassembled WGS sequence"/>
</dbReference>
<sequence length="139" mass="15881">MGGVNLVAVREGANIRRARQLRKALTKPELWLWLRLKDRKAIEIVFRNQHPIGPYVLDFYCPKAKLCIEVDGEIHTHDHQQQHDKARDLWLNNKGICIYRIKAIDLLNNPDETAQGVIDLARERIINTPPTAFGGSPSP</sequence>
<keyword evidence="2" id="KW-0378">Hydrolase</keyword>
<dbReference type="GO" id="GO:0004519">
    <property type="term" value="F:endonuclease activity"/>
    <property type="evidence" value="ECO:0007669"/>
    <property type="project" value="UniProtKB-KW"/>
</dbReference>
<proteinExistence type="predicted"/>
<dbReference type="InterPro" id="IPR047216">
    <property type="entry name" value="Endonuclease_DUF559_bact"/>
</dbReference>
<accession>A0ABT5HGU5</accession>
<dbReference type="Gene3D" id="3.40.960.10">
    <property type="entry name" value="VSR Endonuclease"/>
    <property type="match status" value="1"/>
</dbReference>
<dbReference type="EMBL" id="JAQQKV010000001">
    <property type="protein sequence ID" value="MDC7675479.1"/>
    <property type="molecule type" value="Genomic_DNA"/>
</dbReference>
<dbReference type="InterPro" id="IPR007569">
    <property type="entry name" value="DUF559"/>
</dbReference>
<reference evidence="2 3" key="1">
    <citation type="submission" date="2023-01" db="EMBL/GenBank/DDBJ databases">
        <title>Novel species of the genus Asticcacaulis isolated from rivers.</title>
        <authorList>
            <person name="Lu H."/>
        </authorList>
    </citation>
    <scope>NUCLEOTIDE SEQUENCE [LARGE SCALE GENOMIC DNA]</scope>
    <source>
        <strain evidence="2 3">LKC15W</strain>
    </source>
</reference>